<dbReference type="EMBL" id="CP036339">
    <property type="protein sequence ID" value="QDT76021.1"/>
    <property type="molecule type" value="Genomic_DNA"/>
</dbReference>
<dbReference type="RefSeq" id="WP_145435775.1">
    <property type="nucleotide sequence ID" value="NZ_CP036339.1"/>
</dbReference>
<accession>A0A517U5W1</accession>
<organism evidence="2 3">
    <name type="scientific">Lacipirellula limnantheis</name>
    <dbReference type="NCBI Taxonomy" id="2528024"/>
    <lineage>
        <taxon>Bacteria</taxon>
        <taxon>Pseudomonadati</taxon>
        <taxon>Planctomycetota</taxon>
        <taxon>Planctomycetia</taxon>
        <taxon>Pirellulales</taxon>
        <taxon>Lacipirellulaceae</taxon>
        <taxon>Lacipirellula</taxon>
    </lineage>
</organism>
<keyword evidence="3" id="KW-1185">Reference proteome</keyword>
<protein>
    <submittedName>
        <fullName evidence="2">Uncharacterized protein</fullName>
    </submittedName>
</protein>
<evidence type="ECO:0000313" key="2">
    <source>
        <dbReference type="EMBL" id="QDT76021.1"/>
    </source>
</evidence>
<dbReference type="AlphaFoldDB" id="A0A517U5W1"/>
<evidence type="ECO:0000256" key="1">
    <source>
        <dbReference type="SAM" id="Coils"/>
    </source>
</evidence>
<gene>
    <name evidence="2" type="ORF">I41_52660</name>
</gene>
<name>A0A517U5W1_9BACT</name>
<dbReference type="Proteomes" id="UP000317909">
    <property type="component" value="Chromosome"/>
</dbReference>
<proteinExistence type="predicted"/>
<reference evidence="2 3" key="1">
    <citation type="submission" date="2019-02" db="EMBL/GenBank/DDBJ databases">
        <title>Deep-cultivation of Planctomycetes and their phenomic and genomic characterization uncovers novel biology.</title>
        <authorList>
            <person name="Wiegand S."/>
            <person name="Jogler M."/>
            <person name="Boedeker C."/>
            <person name="Pinto D."/>
            <person name="Vollmers J."/>
            <person name="Rivas-Marin E."/>
            <person name="Kohn T."/>
            <person name="Peeters S.H."/>
            <person name="Heuer A."/>
            <person name="Rast P."/>
            <person name="Oberbeckmann S."/>
            <person name="Bunk B."/>
            <person name="Jeske O."/>
            <person name="Meyerdierks A."/>
            <person name="Storesund J.E."/>
            <person name="Kallscheuer N."/>
            <person name="Luecker S."/>
            <person name="Lage O.M."/>
            <person name="Pohl T."/>
            <person name="Merkel B.J."/>
            <person name="Hornburger P."/>
            <person name="Mueller R.-W."/>
            <person name="Bruemmer F."/>
            <person name="Labrenz M."/>
            <person name="Spormann A.M."/>
            <person name="Op den Camp H."/>
            <person name="Overmann J."/>
            <person name="Amann R."/>
            <person name="Jetten M.S.M."/>
            <person name="Mascher T."/>
            <person name="Medema M.H."/>
            <person name="Devos D.P."/>
            <person name="Kaster A.-K."/>
            <person name="Ovreas L."/>
            <person name="Rohde M."/>
            <person name="Galperin M.Y."/>
            <person name="Jogler C."/>
        </authorList>
    </citation>
    <scope>NUCLEOTIDE SEQUENCE [LARGE SCALE GENOMIC DNA]</scope>
    <source>
        <strain evidence="2 3">I41</strain>
    </source>
</reference>
<dbReference type="KEGG" id="llh:I41_52660"/>
<keyword evidence="1" id="KW-0175">Coiled coil</keyword>
<feature type="coiled-coil region" evidence="1">
    <location>
        <begin position="97"/>
        <end position="124"/>
    </location>
</feature>
<dbReference type="OrthoDB" id="10004677at2"/>
<sequence>MPRIYEYRGSNHLTKQFDERNGGKCIFSDRAYRYPNGALRDQDPLGFLMDPPNDPKERQDKLVSYWKHFTELAVDDFYKRREEILAQADYLANAGATETAEKELRQLQDIVLNARRSLADAENEALRLKWNAATVAEALEKQRLKDEQDTRFQHSVSSRKSAAVKSIESIRV</sequence>
<evidence type="ECO:0000313" key="3">
    <source>
        <dbReference type="Proteomes" id="UP000317909"/>
    </source>
</evidence>